<dbReference type="EMBL" id="CAJNRD030001116">
    <property type="protein sequence ID" value="CAG5075314.1"/>
    <property type="molecule type" value="Genomic_DNA"/>
</dbReference>
<proteinExistence type="predicted"/>
<dbReference type="AlphaFoldDB" id="A0A8J2EAP5"/>
<dbReference type="GO" id="GO:0003677">
    <property type="term" value="F:DNA binding"/>
    <property type="evidence" value="ECO:0007669"/>
    <property type="project" value="UniProtKB-KW"/>
</dbReference>
<feature type="non-terminal residue" evidence="5">
    <location>
        <position position="1"/>
    </location>
</feature>
<dbReference type="InterPro" id="IPR007889">
    <property type="entry name" value="HTH_Psq"/>
</dbReference>
<dbReference type="GO" id="GO:0005634">
    <property type="term" value="C:nucleus"/>
    <property type="evidence" value="ECO:0007669"/>
    <property type="project" value="UniProtKB-SubCell"/>
</dbReference>
<accession>A0A8J2EAP5</accession>
<dbReference type="InterPro" id="IPR050863">
    <property type="entry name" value="CenT-Element_Derived"/>
</dbReference>
<feature type="domain" description="HTH CENPB-type" evidence="4">
    <location>
        <begin position="63"/>
        <end position="135"/>
    </location>
</feature>
<dbReference type="PROSITE" id="PS51253">
    <property type="entry name" value="HTH_CENPB"/>
    <property type="match status" value="1"/>
</dbReference>
<evidence type="ECO:0000256" key="3">
    <source>
        <dbReference type="ARBA" id="ARBA00023242"/>
    </source>
</evidence>
<dbReference type="InterPro" id="IPR006600">
    <property type="entry name" value="HTH_CenpB_DNA-bd_dom"/>
</dbReference>
<dbReference type="Gene3D" id="1.10.10.60">
    <property type="entry name" value="Homeodomain-like"/>
    <property type="match status" value="2"/>
</dbReference>
<dbReference type="PANTHER" id="PTHR19303">
    <property type="entry name" value="TRANSPOSON"/>
    <property type="match status" value="1"/>
</dbReference>
<dbReference type="Proteomes" id="UP000786811">
    <property type="component" value="Unassembled WGS sequence"/>
</dbReference>
<dbReference type="Pfam" id="PF04218">
    <property type="entry name" value="CENP-B_N"/>
    <property type="match status" value="1"/>
</dbReference>
<dbReference type="Pfam" id="PF03221">
    <property type="entry name" value="HTH_Tnp_Tc5"/>
    <property type="match status" value="1"/>
</dbReference>
<evidence type="ECO:0000313" key="6">
    <source>
        <dbReference type="Proteomes" id="UP000786811"/>
    </source>
</evidence>
<dbReference type="SUPFAM" id="SSF46689">
    <property type="entry name" value="Homeodomain-like"/>
    <property type="match status" value="2"/>
</dbReference>
<dbReference type="PANTHER" id="PTHR19303:SF73">
    <property type="entry name" value="PROTEIN PDC2"/>
    <property type="match status" value="1"/>
</dbReference>
<dbReference type="OrthoDB" id="8028904at2759"/>
<organism evidence="5 6">
    <name type="scientific">Cotesia congregata</name>
    <name type="common">Parasitoid wasp</name>
    <name type="synonym">Apanteles congregatus</name>
    <dbReference type="NCBI Taxonomy" id="51543"/>
    <lineage>
        <taxon>Eukaryota</taxon>
        <taxon>Metazoa</taxon>
        <taxon>Ecdysozoa</taxon>
        <taxon>Arthropoda</taxon>
        <taxon>Hexapoda</taxon>
        <taxon>Insecta</taxon>
        <taxon>Pterygota</taxon>
        <taxon>Neoptera</taxon>
        <taxon>Endopterygota</taxon>
        <taxon>Hymenoptera</taxon>
        <taxon>Apocrita</taxon>
        <taxon>Ichneumonoidea</taxon>
        <taxon>Braconidae</taxon>
        <taxon>Microgastrinae</taxon>
        <taxon>Cotesia</taxon>
    </lineage>
</organism>
<sequence>VKRTCLSIYDRCKIVERLKAGESMNNLAREYKVTRQAICRIKHSETKLLQTKEVLTSCGGNLEKKKYKATEDGLLDRKIYEWFKQKRSMGFAVSGPMLKEKALLFNKRLGGKENFAANDGWLSRFKIRHGIGEKTIPGEKLTPNVETIEEKNNPHTKIILIMDYATCHPPAEELNQMCSSCSIMYLPPYVTTLIQPLNQRIIEKFKRSFRSMLLQRILAEDGLQGGEDHLKSLDLINCFNICLLAWNSISENDIKNSWKNFIPQETQDIFRVQLIEVSEFQTLLHKIPQFNDLSIDEITNWLNVDADDFGWQAYTNEDILLERQPDNHAIDIVEELDDEVHYKDLPSLPTNSILDDVCPTFIEALGGFKLFFRWFEKNGENPEKYQQLLQELHQDLLKKLVNDN</sequence>
<keyword evidence="2" id="KW-0238">DNA-binding</keyword>
<comment type="caution">
    <text evidence="5">The sequence shown here is derived from an EMBL/GenBank/DDBJ whole genome shotgun (WGS) entry which is preliminary data.</text>
</comment>
<evidence type="ECO:0000256" key="1">
    <source>
        <dbReference type="ARBA" id="ARBA00004123"/>
    </source>
</evidence>
<reference evidence="5" key="1">
    <citation type="submission" date="2021-04" db="EMBL/GenBank/DDBJ databases">
        <authorList>
            <person name="Chebbi M.A.C M."/>
        </authorList>
    </citation>
    <scope>NUCLEOTIDE SEQUENCE</scope>
</reference>
<name>A0A8J2EAP5_COTCN</name>
<evidence type="ECO:0000313" key="5">
    <source>
        <dbReference type="EMBL" id="CAG5075314.1"/>
    </source>
</evidence>
<gene>
    <name evidence="5" type="ORF">HICCMSTLAB_LOCUS1468</name>
</gene>
<dbReference type="InterPro" id="IPR009057">
    <property type="entry name" value="Homeodomain-like_sf"/>
</dbReference>
<dbReference type="Pfam" id="PF03184">
    <property type="entry name" value="DDE_1"/>
    <property type="match status" value="1"/>
</dbReference>
<keyword evidence="6" id="KW-1185">Reference proteome</keyword>
<evidence type="ECO:0000259" key="4">
    <source>
        <dbReference type="PROSITE" id="PS51253"/>
    </source>
</evidence>
<comment type="subcellular location">
    <subcellularLocation>
        <location evidence="1">Nucleus</location>
    </subcellularLocation>
</comment>
<protein>
    <submittedName>
        <fullName evidence="5">Similar to Tigd2: Tigger transposable element-derived protein 2 (Mus musculus)</fullName>
    </submittedName>
</protein>
<dbReference type="SMART" id="SM00674">
    <property type="entry name" value="CENPB"/>
    <property type="match status" value="1"/>
</dbReference>
<evidence type="ECO:0000256" key="2">
    <source>
        <dbReference type="ARBA" id="ARBA00023125"/>
    </source>
</evidence>
<dbReference type="InterPro" id="IPR004875">
    <property type="entry name" value="DDE_SF_endonuclease_dom"/>
</dbReference>
<keyword evidence="3" id="KW-0539">Nucleus</keyword>